<dbReference type="Proteomes" id="UP000887116">
    <property type="component" value="Unassembled WGS sequence"/>
</dbReference>
<accession>A0A8X6KQ13</accession>
<reference evidence="1" key="1">
    <citation type="submission" date="2020-07" db="EMBL/GenBank/DDBJ databases">
        <title>Multicomponent nature underlies the extraordinary mechanical properties of spider dragline silk.</title>
        <authorList>
            <person name="Kono N."/>
            <person name="Nakamura H."/>
            <person name="Mori M."/>
            <person name="Yoshida Y."/>
            <person name="Ohtoshi R."/>
            <person name="Malay A.D."/>
            <person name="Moran D.A.P."/>
            <person name="Tomita M."/>
            <person name="Numata K."/>
            <person name="Arakawa K."/>
        </authorList>
    </citation>
    <scope>NUCLEOTIDE SEQUENCE</scope>
</reference>
<comment type="caution">
    <text evidence="1">The sequence shown here is derived from an EMBL/GenBank/DDBJ whole genome shotgun (WGS) entry which is preliminary data.</text>
</comment>
<evidence type="ECO:0000313" key="2">
    <source>
        <dbReference type="Proteomes" id="UP000887116"/>
    </source>
</evidence>
<gene>
    <name evidence="1" type="ORF">TNCT_137821</name>
</gene>
<evidence type="ECO:0000313" key="1">
    <source>
        <dbReference type="EMBL" id="GFQ78513.1"/>
    </source>
</evidence>
<organism evidence="1 2">
    <name type="scientific">Trichonephila clavata</name>
    <name type="common">Joro spider</name>
    <name type="synonym">Nephila clavata</name>
    <dbReference type="NCBI Taxonomy" id="2740835"/>
    <lineage>
        <taxon>Eukaryota</taxon>
        <taxon>Metazoa</taxon>
        <taxon>Ecdysozoa</taxon>
        <taxon>Arthropoda</taxon>
        <taxon>Chelicerata</taxon>
        <taxon>Arachnida</taxon>
        <taxon>Araneae</taxon>
        <taxon>Araneomorphae</taxon>
        <taxon>Entelegynae</taxon>
        <taxon>Araneoidea</taxon>
        <taxon>Nephilidae</taxon>
        <taxon>Trichonephila</taxon>
    </lineage>
</organism>
<protein>
    <submittedName>
        <fullName evidence="1">Uncharacterized protein</fullName>
    </submittedName>
</protein>
<keyword evidence="2" id="KW-1185">Reference proteome</keyword>
<sequence length="103" mass="11818">MTSTISSGRCDDEWEVEFHKTFCGAGRFTACRGGDWSFFRSFIPPPSLYVAFQISIELDPLHFDSKWINGPFYLFQPLVKLSGCTAHLLTDLLIYIYIVRWAA</sequence>
<dbReference type="EMBL" id="BMAO01021924">
    <property type="protein sequence ID" value="GFQ78513.1"/>
    <property type="molecule type" value="Genomic_DNA"/>
</dbReference>
<name>A0A8X6KQ13_TRICU</name>
<proteinExistence type="predicted"/>
<dbReference type="AlphaFoldDB" id="A0A8X6KQ13"/>